<evidence type="ECO:0000313" key="1">
    <source>
        <dbReference type="EMBL" id="GAA0157209.1"/>
    </source>
</evidence>
<comment type="caution">
    <text evidence="1">The sequence shown here is derived from an EMBL/GenBank/DDBJ whole genome shotgun (WGS) entry which is preliminary data.</text>
</comment>
<gene>
    <name evidence="1" type="ORF">LIER_38415</name>
</gene>
<protein>
    <submittedName>
        <fullName evidence="1">Uncharacterized protein</fullName>
    </submittedName>
</protein>
<dbReference type="EMBL" id="BAABME010019445">
    <property type="protein sequence ID" value="GAA0157209.1"/>
    <property type="molecule type" value="Genomic_DNA"/>
</dbReference>
<dbReference type="AlphaFoldDB" id="A0AAV3Q0G2"/>
<dbReference type="Proteomes" id="UP001454036">
    <property type="component" value="Unassembled WGS sequence"/>
</dbReference>
<name>A0AAV3Q0G2_LITER</name>
<proteinExistence type="predicted"/>
<reference evidence="1 2" key="1">
    <citation type="submission" date="2024-01" db="EMBL/GenBank/DDBJ databases">
        <title>The complete chloroplast genome sequence of Lithospermum erythrorhizon: insights into the phylogenetic relationship among Boraginaceae species and the maternal lineages of purple gromwells.</title>
        <authorList>
            <person name="Okada T."/>
            <person name="Watanabe K."/>
        </authorList>
    </citation>
    <scope>NUCLEOTIDE SEQUENCE [LARGE SCALE GENOMIC DNA]</scope>
</reference>
<evidence type="ECO:0000313" key="2">
    <source>
        <dbReference type="Proteomes" id="UP001454036"/>
    </source>
</evidence>
<sequence length="161" mass="17829">MGQHGDVSGKRVPDTFSDNLDESGDGCIIIRYGGKRITVIVKLCSGWRKLIKHAHVISGATLLVAHSYGNTISTLKFKRGMGVKSAWDMNADVFTVDSQLLDEDEVPSDAVTRTYRTSYFPPFIALFFASHSVVSLFENSNDLAMVMFTIFGYFSEMTILS</sequence>
<organism evidence="1 2">
    <name type="scientific">Lithospermum erythrorhizon</name>
    <name type="common">Purple gromwell</name>
    <name type="synonym">Lithospermum officinale var. erythrorhizon</name>
    <dbReference type="NCBI Taxonomy" id="34254"/>
    <lineage>
        <taxon>Eukaryota</taxon>
        <taxon>Viridiplantae</taxon>
        <taxon>Streptophyta</taxon>
        <taxon>Embryophyta</taxon>
        <taxon>Tracheophyta</taxon>
        <taxon>Spermatophyta</taxon>
        <taxon>Magnoliopsida</taxon>
        <taxon>eudicotyledons</taxon>
        <taxon>Gunneridae</taxon>
        <taxon>Pentapetalae</taxon>
        <taxon>asterids</taxon>
        <taxon>lamiids</taxon>
        <taxon>Boraginales</taxon>
        <taxon>Boraginaceae</taxon>
        <taxon>Boraginoideae</taxon>
        <taxon>Lithospermeae</taxon>
        <taxon>Lithospermum</taxon>
    </lineage>
</organism>
<keyword evidence="2" id="KW-1185">Reference proteome</keyword>
<accession>A0AAV3Q0G2</accession>